<organism evidence="1 2">
    <name type="scientific">Ficus carica</name>
    <name type="common">Common fig</name>
    <dbReference type="NCBI Taxonomy" id="3494"/>
    <lineage>
        <taxon>Eukaryota</taxon>
        <taxon>Viridiplantae</taxon>
        <taxon>Streptophyta</taxon>
        <taxon>Embryophyta</taxon>
        <taxon>Tracheophyta</taxon>
        <taxon>Spermatophyta</taxon>
        <taxon>Magnoliopsida</taxon>
        <taxon>eudicotyledons</taxon>
        <taxon>Gunneridae</taxon>
        <taxon>Pentapetalae</taxon>
        <taxon>rosids</taxon>
        <taxon>fabids</taxon>
        <taxon>Rosales</taxon>
        <taxon>Moraceae</taxon>
        <taxon>Ficeae</taxon>
        <taxon>Ficus</taxon>
    </lineage>
</organism>
<evidence type="ECO:0000313" key="2">
    <source>
        <dbReference type="Proteomes" id="UP001187192"/>
    </source>
</evidence>
<dbReference type="EMBL" id="BTGU01000032">
    <property type="protein sequence ID" value="GMN49957.1"/>
    <property type="molecule type" value="Genomic_DNA"/>
</dbReference>
<accession>A0AA88AFH3</accession>
<evidence type="ECO:0000313" key="1">
    <source>
        <dbReference type="EMBL" id="GMN49957.1"/>
    </source>
</evidence>
<dbReference type="AlphaFoldDB" id="A0AA88AFH3"/>
<sequence>MDNTSGDKPNYMIKEIKMRPLRPRSHLAIKIITVEFKSIFSKAGSLMINQKAVSNSDSNKEI</sequence>
<gene>
    <name evidence="1" type="ORF">TIFTF001_019136</name>
</gene>
<protein>
    <submittedName>
        <fullName evidence="1">Uncharacterized protein</fullName>
    </submittedName>
</protein>
<reference evidence="1" key="1">
    <citation type="submission" date="2023-07" db="EMBL/GenBank/DDBJ databases">
        <title>draft genome sequence of fig (Ficus carica).</title>
        <authorList>
            <person name="Takahashi T."/>
            <person name="Nishimura K."/>
        </authorList>
    </citation>
    <scope>NUCLEOTIDE SEQUENCE</scope>
</reference>
<dbReference type="Proteomes" id="UP001187192">
    <property type="component" value="Unassembled WGS sequence"/>
</dbReference>
<name>A0AA88AFH3_FICCA</name>
<comment type="caution">
    <text evidence="1">The sequence shown here is derived from an EMBL/GenBank/DDBJ whole genome shotgun (WGS) entry which is preliminary data.</text>
</comment>
<keyword evidence="2" id="KW-1185">Reference proteome</keyword>
<proteinExistence type="predicted"/>